<dbReference type="InterPro" id="IPR002052">
    <property type="entry name" value="DNA_methylase_N6_adenine_CS"/>
</dbReference>
<keyword evidence="4 6" id="KW-0949">S-adenosyl-L-methionine</keyword>
<evidence type="ECO:0000256" key="5">
    <source>
        <dbReference type="ARBA" id="ARBA00022694"/>
    </source>
</evidence>
<keyword evidence="5 6" id="KW-0819">tRNA processing</keyword>
<reference evidence="8" key="2">
    <citation type="submission" date="2021-04" db="EMBL/GenBank/DDBJ databases">
        <authorList>
            <person name="Gilroy R."/>
        </authorList>
    </citation>
    <scope>NUCLEOTIDE SEQUENCE</scope>
    <source>
        <strain evidence="8">CHK169-11906</strain>
    </source>
</reference>
<dbReference type="PROSITE" id="PS00092">
    <property type="entry name" value="N6_MTASE"/>
    <property type="match status" value="1"/>
</dbReference>
<dbReference type="Proteomes" id="UP000824259">
    <property type="component" value="Unassembled WGS sequence"/>
</dbReference>
<dbReference type="CDD" id="cd02440">
    <property type="entry name" value="AdoMet_MTases"/>
    <property type="match status" value="1"/>
</dbReference>
<dbReference type="InterPro" id="IPR029063">
    <property type="entry name" value="SAM-dependent_MTases_sf"/>
</dbReference>
<dbReference type="InterPro" id="IPR022882">
    <property type="entry name" value="tRNA_adenine-N6_MeTrfase"/>
</dbReference>
<protein>
    <recommendedName>
        <fullName evidence="6">tRNA1(Val) (adenine(37)-N6)-methyltransferase</fullName>
        <ecNumber evidence="6">2.1.1.223</ecNumber>
    </recommendedName>
    <alternativeName>
        <fullName evidence="6">tRNA m6A37 methyltransferase</fullName>
    </alternativeName>
</protein>
<evidence type="ECO:0000256" key="4">
    <source>
        <dbReference type="ARBA" id="ARBA00022691"/>
    </source>
</evidence>
<dbReference type="GO" id="GO:0003676">
    <property type="term" value="F:nucleic acid binding"/>
    <property type="evidence" value="ECO:0007669"/>
    <property type="project" value="InterPro"/>
</dbReference>
<comment type="subcellular location">
    <subcellularLocation>
        <location evidence="6">Cytoplasm</location>
    </subcellularLocation>
</comment>
<comment type="caution">
    <text evidence="8">The sequence shown here is derived from an EMBL/GenBank/DDBJ whole genome shotgun (WGS) entry which is preliminary data.</text>
</comment>
<dbReference type="EC" id="2.1.1.223" evidence="6"/>
<dbReference type="Gene3D" id="3.40.50.150">
    <property type="entry name" value="Vaccinia Virus protein VP39"/>
    <property type="match status" value="1"/>
</dbReference>
<dbReference type="AlphaFoldDB" id="A0A9D2L5C7"/>
<dbReference type="PRINTS" id="PR00507">
    <property type="entry name" value="N12N6MTFRASE"/>
</dbReference>
<dbReference type="Pfam" id="PF05175">
    <property type="entry name" value="MTS"/>
    <property type="match status" value="1"/>
</dbReference>
<dbReference type="GO" id="GO:0016430">
    <property type="term" value="F:tRNA (adenine-N6)-methyltransferase activity"/>
    <property type="evidence" value="ECO:0007669"/>
    <property type="project" value="UniProtKB-UniRule"/>
</dbReference>
<evidence type="ECO:0000259" key="7">
    <source>
        <dbReference type="Pfam" id="PF05175"/>
    </source>
</evidence>
<feature type="domain" description="Methyltransferase small" evidence="7">
    <location>
        <begin position="34"/>
        <end position="114"/>
    </location>
</feature>
<evidence type="ECO:0000256" key="6">
    <source>
        <dbReference type="HAMAP-Rule" id="MF_01872"/>
    </source>
</evidence>
<dbReference type="HAMAP" id="MF_01872">
    <property type="entry name" value="tRNA_methyltr_YfiC"/>
    <property type="match status" value="1"/>
</dbReference>
<comment type="catalytic activity">
    <reaction evidence="6">
        <text>adenosine(37) in tRNA1(Val) + S-adenosyl-L-methionine = N(6)-methyladenosine(37) in tRNA1(Val) + S-adenosyl-L-homocysteine + H(+)</text>
        <dbReference type="Rhea" id="RHEA:43160"/>
        <dbReference type="Rhea" id="RHEA-COMP:10369"/>
        <dbReference type="Rhea" id="RHEA-COMP:10370"/>
        <dbReference type="ChEBI" id="CHEBI:15378"/>
        <dbReference type="ChEBI" id="CHEBI:57856"/>
        <dbReference type="ChEBI" id="CHEBI:59789"/>
        <dbReference type="ChEBI" id="CHEBI:74411"/>
        <dbReference type="ChEBI" id="CHEBI:74449"/>
        <dbReference type="EC" id="2.1.1.223"/>
    </reaction>
</comment>
<reference evidence="8" key="1">
    <citation type="journal article" date="2021" name="PeerJ">
        <title>Extensive microbial diversity within the chicken gut microbiome revealed by metagenomics and culture.</title>
        <authorList>
            <person name="Gilroy R."/>
            <person name="Ravi A."/>
            <person name="Getino M."/>
            <person name="Pursley I."/>
            <person name="Horton D.L."/>
            <person name="Alikhan N.F."/>
            <person name="Baker D."/>
            <person name="Gharbi K."/>
            <person name="Hall N."/>
            <person name="Watson M."/>
            <person name="Adriaenssens E.M."/>
            <person name="Foster-Nyarko E."/>
            <person name="Jarju S."/>
            <person name="Secka A."/>
            <person name="Antonio M."/>
            <person name="Oren A."/>
            <person name="Chaudhuri R.R."/>
            <person name="La Ragione R."/>
            <person name="Hildebrand F."/>
            <person name="Pallen M.J."/>
        </authorList>
    </citation>
    <scope>NUCLEOTIDE SEQUENCE</scope>
    <source>
        <strain evidence="8">CHK169-11906</strain>
    </source>
</reference>
<dbReference type="GO" id="GO:0005737">
    <property type="term" value="C:cytoplasm"/>
    <property type="evidence" value="ECO:0007669"/>
    <property type="project" value="UniProtKB-SubCell"/>
</dbReference>
<proteinExistence type="inferred from homology"/>
<comment type="similarity">
    <text evidence="6">Belongs to the methyltransferase superfamily. tRNA (adenine-N(6)-)-methyltransferase family.</text>
</comment>
<dbReference type="EMBL" id="DWYR01000025">
    <property type="protein sequence ID" value="HJA99488.1"/>
    <property type="molecule type" value="Genomic_DNA"/>
</dbReference>
<evidence type="ECO:0000256" key="3">
    <source>
        <dbReference type="ARBA" id="ARBA00022679"/>
    </source>
</evidence>
<organism evidence="8 9">
    <name type="scientific">Candidatus Alistipes avicola</name>
    <dbReference type="NCBI Taxonomy" id="2838432"/>
    <lineage>
        <taxon>Bacteria</taxon>
        <taxon>Pseudomonadati</taxon>
        <taxon>Bacteroidota</taxon>
        <taxon>Bacteroidia</taxon>
        <taxon>Bacteroidales</taxon>
        <taxon>Rikenellaceae</taxon>
        <taxon>Alistipes</taxon>
    </lineage>
</organism>
<comment type="function">
    <text evidence="6">Specifically methylates the adenine in position 37 of tRNA(1)(Val) (anticodon cmo5UAC).</text>
</comment>
<dbReference type="InterPro" id="IPR050210">
    <property type="entry name" value="tRNA_Adenine-N(6)_MTase"/>
</dbReference>
<sequence length="232" mass="25773">MFRFKQFTVCQDRCPMKVGTDAVLLGAWVGVRATDRRVLDIGTGTGVIALMLAQRSEARITAIDIDPACAEQASGNFAASSWGDRLETQCLPVQQYKPAELFDLIVSNPPYFVDSLRSPDEGRNTARHTVDLTFEELTTAVLRLLAPGGRFALVLPPAEMQRFKSTSLGRLFPARWCEICSTPRRGVRRILAEFVAEPTLPPSVERLVIENGGPDSYTPEYRQLTGAFYLKF</sequence>
<keyword evidence="1 6" id="KW-0963">Cytoplasm</keyword>
<evidence type="ECO:0000313" key="8">
    <source>
        <dbReference type="EMBL" id="HJA99488.1"/>
    </source>
</evidence>
<dbReference type="InterPro" id="IPR007848">
    <property type="entry name" value="Small_mtfrase_dom"/>
</dbReference>
<evidence type="ECO:0000256" key="1">
    <source>
        <dbReference type="ARBA" id="ARBA00022490"/>
    </source>
</evidence>
<dbReference type="PANTHER" id="PTHR47739">
    <property type="entry name" value="TRNA1(VAL) (ADENINE(37)-N6)-METHYLTRANSFERASE"/>
    <property type="match status" value="1"/>
</dbReference>
<evidence type="ECO:0000313" key="9">
    <source>
        <dbReference type="Proteomes" id="UP000824259"/>
    </source>
</evidence>
<keyword evidence="3 6" id="KW-0808">Transferase</keyword>
<keyword evidence="2 6" id="KW-0489">Methyltransferase</keyword>
<gene>
    <name evidence="8" type="ORF">H9779_07830</name>
</gene>
<dbReference type="GO" id="GO:0008033">
    <property type="term" value="P:tRNA processing"/>
    <property type="evidence" value="ECO:0007669"/>
    <property type="project" value="UniProtKB-UniRule"/>
</dbReference>
<accession>A0A9D2L5C7</accession>
<name>A0A9D2L5C7_9BACT</name>
<dbReference type="PANTHER" id="PTHR47739:SF1">
    <property type="entry name" value="TRNA1(VAL) (ADENINE(37)-N6)-METHYLTRANSFERASE"/>
    <property type="match status" value="1"/>
</dbReference>
<evidence type="ECO:0000256" key="2">
    <source>
        <dbReference type="ARBA" id="ARBA00022603"/>
    </source>
</evidence>
<dbReference type="GO" id="GO:0032259">
    <property type="term" value="P:methylation"/>
    <property type="evidence" value="ECO:0007669"/>
    <property type="project" value="UniProtKB-KW"/>
</dbReference>
<dbReference type="SUPFAM" id="SSF53335">
    <property type="entry name" value="S-adenosyl-L-methionine-dependent methyltransferases"/>
    <property type="match status" value="1"/>
</dbReference>